<reference evidence="2 5" key="2">
    <citation type="submission" date="2022-05" db="EMBL/GenBank/DDBJ databases">
        <title>Genome Sequencing of Bee-Associated Microbes.</title>
        <authorList>
            <person name="Dunlap C."/>
        </authorList>
    </citation>
    <scope>NUCLEOTIDE SEQUENCE [LARGE SCALE GENOMIC DNA]</scope>
    <source>
        <strain evidence="2 5">NRRL B-23120</strain>
    </source>
</reference>
<name>A0A410WZV3_9BACL</name>
<feature type="transmembrane region" description="Helical" evidence="1">
    <location>
        <begin position="100"/>
        <end position="122"/>
    </location>
</feature>
<evidence type="ECO:0000313" key="3">
    <source>
        <dbReference type="EMBL" id="QAV19986.1"/>
    </source>
</evidence>
<evidence type="ECO:0000313" key="4">
    <source>
        <dbReference type="Proteomes" id="UP000288943"/>
    </source>
</evidence>
<reference evidence="3 4" key="1">
    <citation type="submission" date="2018-01" db="EMBL/GenBank/DDBJ databases">
        <title>The whole genome sequencing and assembly of Paenibacillus chitinolyticus KCCM 41400 strain.</title>
        <authorList>
            <person name="Kim J.-Y."/>
            <person name="Park M.-K."/>
            <person name="Lee Y.-J."/>
            <person name="Yi H."/>
            <person name="Bahn Y.-S."/>
            <person name="Kim J.F."/>
            <person name="Lee D.-W."/>
        </authorList>
    </citation>
    <scope>NUCLEOTIDE SEQUENCE [LARGE SCALE GENOMIC DNA]</scope>
    <source>
        <strain evidence="3 4">KCCM 41400</strain>
    </source>
</reference>
<dbReference type="AlphaFoldDB" id="A0A410WZV3"/>
<keyword evidence="5" id="KW-1185">Reference proteome</keyword>
<dbReference type="GeneID" id="95377256"/>
<accession>A0A410WZV3</accession>
<keyword evidence="1" id="KW-0472">Membrane</keyword>
<dbReference type="Proteomes" id="UP000288943">
    <property type="component" value="Chromosome"/>
</dbReference>
<keyword evidence="1" id="KW-0812">Transmembrane</keyword>
<proteinExistence type="predicted"/>
<evidence type="ECO:0000313" key="2">
    <source>
        <dbReference type="EMBL" id="MCY9595949.1"/>
    </source>
</evidence>
<feature type="transmembrane region" description="Helical" evidence="1">
    <location>
        <begin position="142"/>
        <end position="158"/>
    </location>
</feature>
<feature type="transmembrane region" description="Helical" evidence="1">
    <location>
        <begin position="31"/>
        <end position="52"/>
    </location>
</feature>
<protein>
    <submittedName>
        <fullName evidence="3">Uncharacterized protein</fullName>
    </submittedName>
</protein>
<gene>
    <name evidence="2" type="ORF">M5X16_09195</name>
    <name evidence="3" type="ORF">PC41400_20915</name>
</gene>
<keyword evidence="1" id="KW-1133">Transmembrane helix</keyword>
<dbReference type="KEGG" id="pchi:PC41400_20915"/>
<dbReference type="OrthoDB" id="2664812at2"/>
<dbReference type="Proteomes" id="UP001527202">
    <property type="component" value="Unassembled WGS sequence"/>
</dbReference>
<evidence type="ECO:0000313" key="5">
    <source>
        <dbReference type="Proteomes" id="UP001527202"/>
    </source>
</evidence>
<dbReference type="EMBL" id="JAMDMJ010000009">
    <property type="protein sequence ID" value="MCY9595949.1"/>
    <property type="molecule type" value="Genomic_DNA"/>
</dbReference>
<dbReference type="EMBL" id="CP026520">
    <property type="protein sequence ID" value="QAV19986.1"/>
    <property type="molecule type" value="Genomic_DNA"/>
</dbReference>
<feature type="transmembrane region" description="Helical" evidence="1">
    <location>
        <begin position="68"/>
        <end position="88"/>
    </location>
</feature>
<sequence length="168" mass="18718">MLPSEKRKVAEKRWNRMFSSPRLEQFMKSRAYRTAVPVILLIGLAEHAYWIYHLGKNEPAGFVSRQEWASVLLLTVILFSGCLRYMGYKRAEGFAESLKTLLCMLLFVLYAFYCGAGCSSAAEAGGGLGGGQSYLLEARTAAFAAAAGTALYAIWKWLGAKLTRERRE</sequence>
<organism evidence="3 4">
    <name type="scientific">Paenibacillus chitinolyticus</name>
    <dbReference type="NCBI Taxonomy" id="79263"/>
    <lineage>
        <taxon>Bacteria</taxon>
        <taxon>Bacillati</taxon>
        <taxon>Bacillota</taxon>
        <taxon>Bacilli</taxon>
        <taxon>Bacillales</taxon>
        <taxon>Paenibacillaceae</taxon>
        <taxon>Paenibacillus</taxon>
    </lineage>
</organism>
<dbReference type="RefSeq" id="WP_042233175.1">
    <property type="nucleotide sequence ID" value="NZ_CP026520.1"/>
</dbReference>
<evidence type="ECO:0000256" key="1">
    <source>
        <dbReference type="SAM" id="Phobius"/>
    </source>
</evidence>